<dbReference type="Proteomes" id="UP001212326">
    <property type="component" value="Chromosome"/>
</dbReference>
<gene>
    <name evidence="1" type="ORF">O1G22_39345</name>
</gene>
<accession>A0ABY7PFZ1</accession>
<protein>
    <submittedName>
        <fullName evidence="1">Uncharacterized protein</fullName>
    </submittedName>
</protein>
<dbReference type="RefSeq" id="WP_270085686.1">
    <property type="nucleotide sequence ID" value="NZ_CP115300.1"/>
</dbReference>
<proteinExistence type="predicted"/>
<evidence type="ECO:0000313" key="2">
    <source>
        <dbReference type="Proteomes" id="UP001212326"/>
    </source>
</evidence>
<name>A0ABY7PFZ1_9ACTN</name>
<reference evidence="1 2" key="1">
    <citation type="submission" date="2022-12" db="EMBL/GenBank/DDBJ databases">
        <authorList>
            <person name="Mo P."/>
        </authorList>
    </citation>
    <scope>NUCLEOTIDE SEQUENCE [LARGE SCALE GENOMIC DNA]</scope>
    <source>
        <strain evidence="1 2">HUAS 2-6</strain>
    </source>
</reference>
<keyword evidence="2" id="KW-1185">Reference proteome</keyword>
<evidence type="ECO:0000313" key="1">
    <source>
        <dbReference type="EMBL" id="WBO68449.1"/>
    </source>
</evidence>
<dbReference type="EMBL" id="CP115300">
    <property type="protein sequence ID" value="WBO68449.1"/>
    <property type="molecule type" value="Genomic_DNA"/>
</dbReference>
<sequence>MSTESDVRSFLVSRRAKISPRQAGAALPDSALRVLESMTTPHRLQLRTPYPRPRRLQLLATWTAAHDEHRPVDRTGHGGLRQERVRVSGCTGAGLPEWVRH</sequence>
<organism evidence="1 2">
    <name type="scientific">Streptomyces camelliae</name>
    <dbReference type="NCBI Taxonomy" id="3004093"/>
    <lineage>
        <taxon>Bacteria</taxon>
        <taxon>Bacillati</taxon>
        <taxon>Actinomycetota</taxon>
        <taxon>Actinomycetes</taxon>
        <taxon>Kitasatosporales</taxon>
        <taxon>Streptomycetaceae</taxon>
        <taxon>Streptomyces</taxon>
    </lineage>
</organism>